<evidence type="ECO:0000313" key="2">
    <source>
        <dbReference type="Proteomes" id="UP000006462"/>
    </source>
</evidence>
<comment type="caution">
    <text evidence="1">The sequence shown here is derived from an EMBL/GenBank/DDBJ whole genome shotgun (WGS) entry which is preliminary data.</text>
</comment>
<dbReference type="Proteomes" id="UP000006462">
    <property type="component" value="Unassembled WGS sequence"/>
</dbReference>
<sequence>MKSHTKKRGAVEFLGRLRFLSGHDVFPPAQFLFALLRCGTPSFLKNISVLIDNALL</sequence>
<dbReference type="EMBL" id="ADFP01000044">
    <property type="protein sequence ID" value="EFB91354.1"/>
    <property type="molecule type" value="Genomic_DNA"/>
</dbReference>
<gene>
    <name evidence="1" type="ORF">HMPREF7215_2168</name>
</gene>
<keyword evidence="2" id="KW-1185">Reference proteome</keyword>
<proteinExistence type="predicted"/>
<reference evidence="1 2" key="1">
    <citation type="submission" date="2009-12" db="EMBL/GenBank/DDBJ databases">
        <authorList>
            <person name="Shrivastava S."/>
            <person name="Madupu R."/>
            <person name="Durkin A.S."/>
            <person name="Torralba M."/>
            <person name="Methe B."/>
            <person name="Sutton G.G."/>
            <person name="Strausberg R.L."/>
            <person name="Nelson K.E."/>
        </authorList>
    </citation>
    <scope>NUCLEOTIDE SEQUENCE [LARGE SCALE GENOMIC DNA]</scope>
    <source>
        <strain evidence="1 2">W5455</strain>
    </source>
</reference>
<accession>A0ABM9ZWN5</accession>
<protein>
    <submittedName>
        <fullName evidence="1">Uncharacterized protein</fullName>
    </submittedName>
</protein>
<name>A0ABM9ZWN5_9BACT</name>
<evidence type="ECO:0000313" key="1">
    <source>
        <dbReference type="EMBL" id="EFB91354.1"/>
    </source>
</evidence>
<organism evidence="1 2">
    <name type="scientific">Pyramidobacter piscolens W5455</name>
    <dbReference type="NCBI Taxonomy" id="352165"/>
    <lineage>
        <taxon>Bacteria</taxon>
        <taxon>Thermotogati</taxon>
        <taxon>Synergistota</taxon>
        <taxon>Synergistia</taxon>
        <taxon>Synergistales</taxon>
        <taxon>Dethiosulfovibrionaceae</taxon>
        <taxon>Pyramidobacter</taxon>
    </lineage>
</organism>